<feature type="domain" description="TIR" evidence="2">
    <location>
        <begin position="12"/>
        <end position="166"/>
    </location>
</feature>
<keyword evidence="1" id="KW-0520">NAD</keyword>
<dbReference type="GO" id="GO:0006952">
    <property type="term" value="P:defense response"/>
    <property type="evidence" value="ECO:0007669"/>
    <property type="project" value="InterPro"/>
</dbReference>
<organism evidence="3 4">
    <name type="scientific">Cucurbita argyrosperma subsp. sororia</name>
    <dbReference type="NCBI Taxonomy" id="37648"/>
    <lineage>
        <taxon>Eukaryota</taxon>
        <taxon>Viridiplantae</taxon>
        <taxon>Streptophyta</taxon>
        <taxon>Embryophyta</taxon>
        <taxon>Tracheophyta</taxon>
        <taxon>Spermatophyta</taxon>
        <taxon>Magnoliopsida</taxon>
        <taxon>eudicotyledons</taxon>
        <taxon>Gunneridae</taxon>
        <taxon>Pentapetalae</taxon>
        <taxon>rosids</taxon>
        <taxon>fabids</taxon>
        <taxon>Cucurbitales</taxon>
        <taxon>Cucurbitaceae</taxon>
        <taxon>Cucurbiteae</taxon>
        <taxon>Cucurbita</taxon>
    </lineage>
</organism>
<dbReference type="PROSITE" id="PS50104">
    <property type="entry name" value="TIR"/>
    <property type="match status" value="1"/>
</dbReference>
<proteinExistence type="predicted"/>
<accession>A0AAV6N6L3</accession>
<dbReference type="InterPro" id="IPR044974">
    <property type="entry name" value="Disease_R_plants"/>
</dbReference>
<dbReference type="AlphaFoldDB" id="A0AAV6N6L3"/>
<dbReference type="SMART" id="SM00255">
    <property type="entry name" value="TIR"/>
    <property type="match status" value="1"/>
</dbReference>
<dbReference type="FunFam" id="3.40.50.10140:FF:000007">
    <property type="entry name" value="Disease resistance protein (TIR-NBS-LRR class)"/>
    <property type="match status" value="1"/>
</dbReference>
<dbReference type="Pfam" id="PF01582">
    <property type="entry name" value="TIR"/>
    <property type="match status" value="1"/>
</dbReference>
<comment type="caution">
    <text evidence="3">The sequence shown here is derived from an EMBL/GenBank/DDBJ whole genome shotgun (WGS) entry which is preliminary data.</text>
</comment>
<evidence type="ECO:0000313" key="4">
    <source>
        <dbReference type="Proteomes" id="UP000685013"/>
    </source>
</evidence>
<dbReference type="EMBL" id="JAGKQH010000009">
    <property type="protein sequence ID" value="KAG6592345.1"/>
    <property type="molecule type" value="Genomic_DNA"/>
</dbReference>
<evidence type="ECO:0000313" key="3">
    <source>
        <dbReference type="EMBL" id="KAG6592345.1"/>
    </source>
</evidence>
<dbReference type="PANTHER" id="PTHR11017">
    <property type="entry name" value="LEUCINE-RICH REPEAT-CONTAINING PROTEIN"/>
    <property type="match status" value="1"/>
</dbReference>
<keyword evidence="4" id="KW-1185">Reference proteome</keyword>
<dbReference type="Proteomes" id="UP000685013">
    <property type="component" value="Chromosome 9"/>
</dbReference>
<name>A0AAV6N6L3_9ROSI</name>
<dbReference type="InterPro" id="IPR000157">
    <property type="entry name" value="TIR_dom"/>
</dbReference>
<gene>
    <name evidence="3" type="primary">ROQ1</name>
    <name evidence="3" type="ORF">SDJN03_14691</name>
</gene>
<sequence>MMLSSSSSNGKWKFYVFLSFRGEDTRGGFTDHLYKALIHKGISTFRDEDDIEEGTDISSDLSAAIEASRIALVVVSENYASSRWCLEELSKIFECHHRLGMTVLPIFYKVNPSHVRNKTGTFAEAFAKHQLRFGEHNPKSENGGNFLQSSPTSRLGFWNLEVIEEITMVLWKRIKPTLKVTQEHQLVGINSKLTKLSSLLNSNSDENVIWVGIHGMGGIGKTTLARVCYERIRDEFEAHCFISNVQDKFETCGLPYLQSELLSRMFSIENNDIGDVDEGIALINQAILRKKILLVLDNSEFFRLNHGIDFK</sequence>
<evidence type="ECO:0000256" key="1">
    <source>
        <dbReference type="ARBA" id="ARBA00023027"/>
    </source>
</evidence>
<dbReference type="PANTHER" id="PTHR11017:SF527">
    <property type="entry name" value="TMV RESISTANCE PROTEIN N-LIKE"/>
    <property type="match status" value="1"/>
</dbReference>
<dbReference type="Pfam" id="PF00931">
    <property type="entry name" value="NB-ARC"/>
    <property type="match status" value="1"/>
</dbReference>
<dbReference type="GO" id="GO:0007165">
    <property type="term" value="P:signal transduction"/>
    <property type="evidence" value="ECO:0007669"/>
    <property type="project" value="InterPro"/>
</dbReference>
<protein>
    <submittedName>
        <fullName evidence="3">Disease resistance protein Roq1</fullName>
    </submittedName>
</protein>
<feature type="non-terminal residue" evidence="3">
    <location>
        <position position="1"/>
    </location>
</feature>
<reference evidence="3 4" key="1">
    <citation type="journal article" date="2021" name="Hortic Res">
        <title>The domestication of Cucurbita argyrosperma as revealed by the genome of its wild relative.</title>
        <authorList>
            <person name="Barrera-Redondo J."/>
            <person name="Sanchez-de la Vega G."/>
            <person name="Aguirre-Liguori J.A."/>
            <person name="Castellanos-Morales G."/>
            <person name="Gutierrez-Guerrero Y.T."/>
            <person name="Aguirre-Dugua X."/>
            <person name="Aguirre-Planter E."/>
            <person name="Tenaillon M.I."/>
            <person name="Lira-Saade R."/>
            <person name="Eguiarte L.E."/>
        </authorList>
    </citation>
    <scope>NUCLEOTIDE SEQUENCE [LARGE SCALE GENOMIC DNA]</scope>
    <source>
        <strain evidence="3">JBR-2021</strain>
    </source>
</reference>
<dbReference type="InterPro" id="IPR002182">
    <property type="entry name" value="NB-ARC"/>
</dbReference>
<dbReference type="GO" id="GO:0043531">
    <property type="term" value="F:ADP binding"/>
    <property type="evidence" value="ECO:0007669"/>
    <property type="project" value="InterPro"/>
</dbReference>
<evidence type="ECO:0000259" key="2">
    <source>
        <dbReference type="PROSITE" id="PS50104"/>
    </source>
</evidence>